<dbReference type="PANTHER" id="PTHR35169:SF1">
    <property type="entry name" value="PROLYL 4-HYDROXYLASE ALPHA SUBUNIT FE(2+) 2OG DIOXYGENASE DOMAIN-CONTAINING PROTEIN"/>
    <property type="match status" value="1"/>
</dbReference>
<organism evidence="4 5">
    <name type="scientific">Clavelina lepadiformis</name>
    <name type="common">Light-bulb sea squirt</name>
    <name type="synonym">Ascidia lepadiformis</name>
    <dbReference type="NCBI Taxonomy" id="159417"/>
    <lineage>
        <taxon>Eukaryota</taxon>
        <taxon>Metazoa</taxon>
        <taxon>Chordata</taxon>
        <taxon>Tunicata</taxon>
        <taxon>Ascidiacea</taxon>
        <taxon>Aplousobranchia</taxon>
        <taxon>Clavelinidae</taxon>
        <taxon>Clavelina</taxon>
    </lineage>
</organism>
<keyword evidence="2" id="KW-0732">Signal</keyword>
<feature type="signal peptide" evidence="2">
    <location>
        <begin position="1"/>
        <end position="21"/>
    </location>
</feature>
<feature type="domain" description="Prolyl 4-hydroxylase alpha subunit Fe(2+) 2OG dioxygenase" evidence="3">
    <location>
        <begin position="390"/>
        <end position="475"/>
    </location>
</feature>
<feature type="chain" id="PRO_5045354429" description="Prolyl 4-hydroxylase alpha subunit Fe(2+) 2OG dioxygenase domain-containing protein" evidence="2">
    <location>
        <begin position="22"/>
        <end position="684"/>
    </location>
</feature>
<evidence type="ECO:0000256" key="1">
    <source>
        <dbReference type="SAM" id="MobiDB-lite"/>
    </source>
</evidence>
<feature type="region of interest" description="Disordered" evidence="1">
    <location>
        <begin position="603"/>
        <end position="639"/>
    </location>
</feature>
<evidence type="ECO:0000313" key="4">
    <source>
        <dbReference type="EMBL" id="CAK8671773.1"/>
    </source>
</evidence>
<dbReference type="PANTHER" id="PTHR35169">
    <property type="entry name" value="FE2OG DIOXYGENASE DOMAIN-CONTAINING PROTEIN"/>
    <property type="match status" value="1"/>
</dbReference>
<dbReference type="InterPro" id="IPR044862">
    <property type="entry name" value="Pro_4_hyd_alph_FE2OG_OXY"/>
</dbReference>
<dbReference type="Proteomes" id="UP001642483">
    <property type="component" value="Unassembled WGS sequence"/>
</dbReference>
<dbReference type="Gene3D" id="2.60.120.620">
    <property type="entry name" value="q2cbj1_9rhob like domain"/>
    <property type="match status" value="1"/>
</dbReference>
<proteinExistence type="predicted"/>
<protein>
    <recommendedName>
        <fullName evidence="3">Prolyl 4-hydroxylase alpha subunit Fe(2+) 2OG dioxygenase domain-containing protein</fullName>
    </recommendedName>
</protein>
<gene>
    <name evidence="4" type="ORF">CVLEPA_LOCUS813</name>
</gene>
<dbReference type="EMBL" id="CAWYQH010000001">
    <property type="protein sequence ID" value="CAK8671773.1"/>
    <property type="molecule type" value="Genomic_DNA"/>
</dbReference>
<reference evidence="4 5" key="1">
    <citation type="submission" date="2024-02" db="EMBL/GenBank/DDBJ databases">
        <authorList>
            <person name="Daric V."/>
            <person name="Darras S."/>
        </authorList>
    </citation>
    <scope>NUCLEOTIDE SEQUENCE [LARGE SCALE GENOMIC DNA]</scope>
</reference>
<keyword evidence="5" id="KW-1185">Reference proteome</keyword>
<evidence type="ECO:0000256" key="2">
    <source>
        <dbReference type="SAM" id="SignalP"/>
    </source>
</evidence>
<evidence type="ECO:0000259" key="3">
    <source>
        <dbReference type="Pfam" id="PF13640"/>
    </source>
</evidence>
<name>A0ABP0EZG4_CLALP</name>
<sequence>MKNLFVILLLLLSDYWYLVKSSKYDSYFKNEMLNPSFLKSRVSAEYTSKSGKKVYVFDDVVTYSLTMATRMYYTVNDGWRYVLFDKYVQDPDGKFDDGNGIPWKSWQDPTLLSGTRIGSIWKAMIDAVSSNQTHNLHERPRDFQMTDTYSAILRRGDVTTLYSGVPLHNDTNFIESYSLVMYTSALWRKNSYGEILFYEDDDDDHNVFAVVSPHCSRVVLWDSCVRYLTRPPSISELSGQVMIFAQFQSDPETIHRRRVAFDKKRMLNEENAKKPFTCVEGVDSSPSLDVAKHLIMKRFSKNGEFLAVFDDLFDKRDLDALRTYTVKYGKYFYDDQLDLTSDNVQWIAGFQVKKFVQSRFWPIVKKVASFVSGKDTWYPYDIACNLIRSTDHTRMHLDVAITKEEEMTFLLYLNPNWTADYYGETAFMEHNHDTPENDYVAEVIPYYGRAVIFDGNFPHSAHPPAPDYPGPRYTFAVKLAVNKMVAIEKIFGVEAVHSTESMDEILRQLKSDPEKFEAMHKINVVASYLHTRQVQKTIREKPKTEESILETMNFQSNDGGEDERLIGALLSYEDEIVLNEESRQLILQMAKFYKLDEDAVKEFTRGTNSENDDGEKDNDKERDDDEIQQDNSSEPPVISRDRAIATWENFCQEDADCMDDFLELFLRQQEELKRRTVRDLLAVI</sequence>
<accession>A0ABP0EZG4</accession>
<dbReference type="Pfam" id="PF13640">
    <property type="entry name" value="2OG-FeII_Oxy_3"/>
    <property type="match status" value="1"/>
</dbReference>
<evidence type="ECO:0000313" key="5">
    <source>
        <dbReference type="Proteomes" id="UP001642483"/>
    </source>
</evidence>
<feature type="compositionally biased region" description="Acidic residues" evidence="1">
    <location>
        <begin position="610"/>
        <end position="628"/>
    </location>
</feature>
<comment type="caution">
    <text evidence="4">The sequence shown here is derived from an EMBL/GenBank/DDBJ whole genome shotgun (WGS) entry which is preliminary data.</text>
</comment>